<dbReference type="RefSeq" id="WP_247346501.1">
    <property type="nucleotide sequence ID" value="NZ_CP095550.1"/>
</dbReference>
<comment type="caution">
    <text evidence="1">The sequence shown here is derived from an EMBL/GenBank/DDBJ whole genome shotgun (WGS) entry which is preliminary data.</text>
</comment>
<accession>A0ABW5BXT8</accession>
<keyword evidence="2" id="KW-1185">Reference proteome</keyword>
<dbReference type="EMBL" id="JBHUIK010000003">
    <property type="protein sequence ID" value="MFD2214972.1"/>
    <property type="molecule type" value="Genomic_DNA"/>
</dbReference>
<gene>
    <name evidence="1" type="ORF">ACFSKK_14880</name>
</gene>
<evidence type="ECO:0000313" key="2">
    <source>
        <dbReference type="Proteomes" id="UP001597318"/>
    </source>
</evidence>
<organism evidence="1 2">
    <name type="scientific">Metabacillus endolithicus</name>
    <dbReference type="NCBI Taxonomy" id="1535204"/>
    <lineage>
        <taxon>Bacteria</taxon>
        <taxon>Bacillati</taxon>
        <taxon>Bacillota</taxon>
        <taxon>Bacilli</taxon>
        <taxon>Bacillales</taxon>
        <taxon>Bacillaceae</taxon>
        <taxon>Metabacillus</taxon>
    </lineage>
</organism>
<evidence type="ECO:0000313" key="1">
    <source>
        <dbReference type="EMBL" id="MFD2214972.1"/>
    </source>
</evidence>
<sequence>MKFKEFLMQEYNIGEGSAEDYVGRFNGIVNRGLYKGENEVTPMLKAAIEKEFPKSKNHYLLALQRYFEYKKTNEKL</sequence>
<proteinExistence type="predicted"/>
<name>A0ABW5BXT8_9BACI</name>
<reference evidence="2" key="1">
    <citation type="journal article" date="2019" name="Int. J. Syst. Evol. Microbiol.">
        <title>The Global Catalogue of Microorganisms (GCM) 10K type strain sequencing project: providing services to taxonomists for standard genome sequencing and annotation.</title>
        <authorList>
            <consortium name="The Broad Institute Genomics Platform"/>
            <consortium name="The Broad Institute Genome Sequencing Center for Infectious Disease"/>
            <person name="Wu L."/>
            <person name="Ma J."/>
        </authorList>
    </citation>
    <scope>NUCLEOTIDE SEQUENCE [LARGE SCALE GENOMIC DNA]</scope>
    <source>
        <strain evidence="2">CGMCC 1.15474</strain>
    </source>
</reference>
<dbReference type="Proteomes" id="UP001597318">
    <property type="component" value="Unassembled WGS sequence"/>
</dbReference>
<protein>
    <submittedName>
        <fullName evidence="1">Uncharacterized protein</fullName>
    </submittedName>
</protein>